<evidence type="ECO:0000313" key="15">
    <source>
        <dbReference type="EMBL" id="MBK0422074.1"/>
    </source>
</evidence>
<keyword evidence="10 14" id="KW-0472">Membrane</keyword>
<comment type="caution">
    <text evidence="15">The sequence shown here is derived from an EMBL/GenBank/DDBJ whole genome shotgun (WGS) entry which is preliminary data.</text>
</comment>
<evidence type="ECO:0000256" key="7">
    <source>
        <dbReference type="ARBA" id="ARBA00022958"/>
    </source>
</evidence>
<evidence type="ECO:0000256" key="4">
    <source>
        <dbReference type="ARBA" id="ARBA00022538"/>
    </source>
</evidence>
<comment type="similarity">
    <text evidence="2">Belongs to the TMEM175 family.</text>
</comment>
<evidence type="ECO:0000256" key="13">
    <source>
        <dbReference type="SAM" id="MobiDB-lite"/>
    </source>
</evidence>
<dbReference type="GO" id="GO:0015252">
    <property type="term" value="F:proton channel activity"/>
    <property type="evidence" value="ECO:0007669"/>
    <property type="project" value="InterPro"/>
</dbReference>
<proteinExistence type="inferred from homology"/>
<dbReference type="GO" id="GO:0016020">
    <property type="term" value="C:membrane"/>
    <property type="evidence" value="ECO:0007669"/>
    <property type="project" value="UniProtKB-SubCell"/>
</dbReference>
<evidence type="ECO:0000256" key="14">
    <source>
        <dbReference type="SAM" id="Phobius"/>
    </source>
</evidence>
<accession>A0A934UWV3</accession>
<evidence type="ECO:0000256" key="12">
    <source>
        <dbReference type="ARBA" id="ARBA00034430"/>
    </source>
</evidence>
<feature type="transmembrane region" description="Helical" evidence="14">
    <location>
        <begin position="150"/>
        <end position="167"/>
    </location>
</feature>
<keyword evidence="16" id="KW-1185">Reference proteome</keyword>
<feature type="compositionally biased region" description="Basic and acidic residues" evidence="13">
    <location>
        <begin position="1"/>
        <end position="11"/>
    </location>
</feature>
<feature type="region of interest" description="Disordered" evidence="13">
    <location>
        <begin position="1"/>
        <end position="31"/>
    </location>
</feature>
<keyword evidence="7" id="KW-0630">Potassium</keyword>
<evidence type="ECO:0000256" key="3">
    <source>
        <dbReference type="ARBA" id="ARBA00022448"/>
    </source>
</evidence>
<evidence type="ECO:0000256" key="2">
    <source>
        <dbReference type="ARBA" id="ARBA00006920"/>
    </source>
</evidence>
<evidence type="ECO:0000256" key="8">
    <source>
        <dbReference type="ARBA" id="ARBA00022989"/>
    </source>
</evidence>
<evidence type="ECO:0000256" key="11">
    <source>
        <dbReference type="ARBA" id="ARBA00023303"/>
    </source>
</evidence>
<dbReference type="Proteomes" id="UP000618733">
    <property type="component" value="Unassembled WGS sequence"/>
</dbReference>
<dbReference type="InterPro" id="IPR010617">
    <property type="entry name" value="TMEM175-like"/>
</dbReference>
<protein>
    <submittedName>
        <fullName evidence="15">DUF1211 domain-containing protein</fullName>
    </submittedName>
</protein>
<evidence type="ECO:0000256" key="5">
    <source>
        <dbReference type="ARBA" id="ARBA00022692"/>
    </source>
</evidence>
<feature type="transmembrane region" description="Helical" evidence="14">
    <location>
        <begin position="44"/>
        <end position="63"/>
    </location>
</feature>
<feature type="transmembrane region" description="Helical" evidence="14">
    <location>
        <begin position="188"/>
        <end position="208"/>
    </location>
</feature>
<evidence type="ECO:0000313" key="16">
    <source>
        <dbReference type="Proteomes" id="UP000618733"/>
    </source>
</evidence>
<keyword evidence="8 14" id="KW-1133">Transmembrane helix</keyword>
<organism evidence="15 16">
    <name type="scientific">Leucobacter edaphi</name>
    <dbReference type="NCBI Taxonomy" id="2796472"/>
    <lineage>
        <taxon>Bacteria</taxon>
        <taxon>Bacillati</taxon>
        <taxon>Actinomycetota</taxon>
        <taxon>Actinomycetes</taxon>
        <taxon>Micrococcales</taxon>
        <taxon>Microbacteriaceae</taxon>
        <taxon>Leucobacter</taxon>
    </lineage>
</organism>
<keyword evidence="5 14" id="KW-0812">Transmembrane</keyword>
<comment type="subcellular location">
    <subcellularLocation>
        <location evidence="1">Membrane</location>
        <topology evidence="1">Multi-pass membrane protein</topology>
    </subcellularLocation>
</comment>
<keyword evidence="6" id="KW-0631">Potassium channel</keyword>
<feature type="transmembrane region" description="Helical" evidence="14">
    <location>
        <begin position="83"/>
        <end position="102"/>
    </location>
</feature>
<sequence>MVDRDDARGFEKSSSGPNPDHPEDPQAQDRTGGLSRLLPAERSLAFADAVIAIAMTLLILPLMEAAGEIGRGSNAALAWFGEHWGQLFTFLLSFALIGFFWIGHHRVFERVQRVTLPLLWLTLAFLLTIVWLPVATALTGYSDSADTSTVLTYVLSIFAASGAWFLIRVYLARHPELHTLKPEQAREGVFHSGATSIMFLLVGAIMLIVPRIGYFAFFFMFLSSPAHMLAARLSRLGADRRVRDEGLASGLSSAVGEERG</sequence>
<evidence type="ECO:0000256" key="9">
    <source>
        <dbReference type="ARBA" id="ARBA00023065"/>
    </source>
</evidence>
<keyword evidence="4" id="KW-0633">Potassium transport</keyword>
<dbReference type="AlphaFoldDB" id="A0A934UWV3"/>
<evidence type="ECO:0000256" key="6">
    <source>
        <dbReference type="ARBA" id="ARBA00022826"/>
    </source>
</evidence>
<gene>
    <name evidence="15" type="ORF">JD292_08300</name>
</gene>
<keyword evidence="9" id="KW-0406">Ion transport</keyword>
<comment type="catalytic activity">
    <reaction evidence="12">
        <text>K(+)(in) = K(+)(out)</text>
        <dbReference type="Rhea" id="RHEA:29463"/>
        <dbReference type="ChEBI" id="CHEBI:29103"/>
    </reaction>
</comment>
<feature type="transmembrane region" description="Helical" evidence="14">
    <location>
        <begin position="114"/>
        <end position="138"/>
    </location>
</feature>
<dbReference type="Pfam" id="PF06736">
    <property type="entry name" value="TMEM175"/>
    <property type="match status" value="1"/>
</dbReference>
<evidence type="ECO:0000256" key="1">
    <source>
        <dbReference type="ARBA" id="ARBA00004141"/>
    </source>
</evidence>
<name>A0A934UWV3_9MICO</name>
<dbReference type="PANTHER" id="PTHR31462">
    <property type="entry name" value="ENDOSOMAL/LYSOSOMAL POTASSIUM CHANNEL TMEM175"/>
    <property type="match status" value="1"/>
</dbReference>
<reference evidence="15" key="1">
    <citation type="submission" date="2020-12" db="EMBL/GenBank/DDBJ databases">
        <title>Leucobacter sp. CAS2, isolated from Chromium sludge.</title>
        <authorList>
            <person name="Xu Z."/>
        </authorList>
    </citation>
    <scope>NUCLEOTIDE SEQUENCE</scope>
    <source>
        <strain evidence="15">CSA2</strain>
    </source>
</reference>
<dbReference type="RefSeq" id="WP_200132285.1">
    <property type="nucleotide sequence ID" value="NZ_JAEHOI010000007.1"/>
</dbReference>
<dbReference type="PANTHER" id="PTHR31462:SF5">
    <property type="entry name" value="ENDOSOMAL_LYSOSOMAL PROTON CHANNEL TMEM175"/>
    <property type="match status" value="1"/>
</dbReference>
<keyword evidence="11" id="KW-0407">Ion channel</keyword>
<dbReference type="GO" id="GO:0005267">
    <property type="term" value="F:potassium channel activity"/>
    <property type="evidence" value="ECO:0007669"/>
    <property type="project" value="UniProtKB-KW"/>
</dbReference>
<keyword evidence="3" id="KW-0813">Transport</keyword>
<dbReference type="EMBL" id="JAEHOI010000007">
    <property type="protein sequence ID" value="MBK0422074.1"/>
    <property type="molecule type" value="Genomic_DNA"/>
</dbReference>
<evidence type="ECO:0000256" key="10">
    <source>
        <dbReference type="ARBA" id="ARBA00023136"/>
    </source>
</evidence>